<dbReference type="PROSITE" id="PS51186">
    <property type="entry name" value="GNAT"/>
    <property type="match status" value="1"/>
</dbReference>
<keyword evidence="4" id="KW-1133">Transmembrane helix</keyword>
<dbReference type="Pfam" id="PF13302">
    <property type="entry name" value="Acetyltransf_3"/>
    <property type="match status" value="1"/>
</dbReference>
<sequence length="184" mass="20517">MYHVNTLSGQSDISLRPITVKDLPTLTLLANNPAIAATLRDNFPSPYTLHDAQHFLMLMQRGLLGYVWGICSGAALTGVISITPQTDIYRHSAEIGYWLGLPFQGKGIMREAVHLVTTYGFHELQLYRIFGGVFATNEASRQVLLKNGYHLEAIKQQAIIKHGNLQDEHLFVKLKNGESSRTVI</sequence>
<dbReference type="SUPFAM" id="SSF55729">
    <property type="entry name" value="Acyl-CoA N-acyltransferases (Nat)"/>
    <property type="match status" value="1"/>
</dbReference>
<keyword evidence="1" id="KW-0808">Transferase</keyword>
<protein>
    <submittedName>
        <fullName evidence="6">GNAT family N-acetyltransferase</fullName>
    </submittedName>
</protein>
<keyword evidence="2" id="KW-0012">Acyltransferase</keyword>
<dbReference type="InterPro" id="IPR051531">
    <property type="entry name" value="N-acetyltransferase"/>
</dbReference>
<accession>A0ABT3IMP2</accession>
<dbReference type="PANTHER" id="PTHR43792">
    <property type="entry name" value="GNAT FAMILY, PUTATIVE (AFU_ORTHOLOGUE AFUA_3G00765)-RELATED-RELATED"/>
    <property type="match status" value="1"/>
</dbReference>
<name>A0ABT3IMP2_9BACT</name>
<keyword evidence="4" id="KW-0472">Membrane</keyword>
<dbReference type="InterPro" id="IPR000182">
    <property type="entry name" value="GNAT_dom"/>
</dbReference>
<dbReference type="RefSeq" id="WP_264731395.1">
    <property type="nucleotide sequence ID" value="NZ_JAPDNR010000001.1"/>
</dbReference>
<dbReference type="Gene3D" id="3.40.630.30">
    <property type="match status" value="1"/>
</dbReference>
<organism evidence="6 7">
    <name type="scientific">Chitinophaga nivalis</name>
    <dbReference type="NCBI Taxonomy" id="2991709"/>
    <lineage>
        <taxon>Bacteria</taxon>
        <taxon>Pseudomonadati</taxon>
        <taxon>Bacteroidota</taxon>
        <taxon>Chitinophagia</taxon>
        <taxon>Chitinophagales</taxon>
        <taxon>Chitinophagaceae</taxon>
        <taxon>Chitinophaga</taxon>
    </lineage>
</organism>
<dbReference type="InterPro" id="IPR016181">
    <property type="entry name" value="Acyl_CoA_acyltransferase"/>
</dbReference>
<comment type="caution">
    <text evidence="6">The sequence shown here is derived from an EMBL/GenBank/DDBJ whole genome shotgun (WGS) entry which is preliminary data.</text>
</comment>
<evidence type="ECO:0000256" key="2">
    <source>
        <dbReference type="ARBA" id="ARBA00023315"/>
    </source>
</evidence>
<evidence type="ECO:0000256" key="1">
    <source>
        <dbReference type="ARBA" id="ARBA00022679"/>
    </source>
</evidence>
<evidence type="ECO:0000313" key="7">
    <source>
        <dbReference type="Proteomes" id="UP001207742"/>
    </source>
</evidence>
<evidence type="ECO:0000313" key="6">
    <source>
        <dbReference type="EMBL" id="MCW3485232.1"/>
    </source>
</evidence>
<keyword evidence="4" id="KW-0812">Transmembrane</keyword>
<keyword evidence="7" id="KW-1185">Reference proteome</keyword>
<feature type="transmembrane region" description="Helical" evidence="4">
    <location>
        <begin position="63"/>
        <end position="82"/>
    </location>
</feature>
<reference evidence="6 7" key="1">
    <citation type="submission" date="2022-10" db="EMBL/GenBank/DDBJ databases">
        <title>Chitinophaga nivalis PC15 sp. nov., isolated from Pyeongchang county, South Korea.</title>
        <authorList>
            <person name="Trinh H.N."/>
        </authorList>
    </citation>
    <scope>NUCLEOTIDE SEQUENCE [LARGE SCALE GENOMIC DNA]</scope>
    <source>
        <strain evidence="6 7">PC14</strain>
    </source>
</reference>
<dbReference type="EMBL" id="JAPDNS010000001">
    <property type="protein sequence ID" value="MCW3485232.1"/>
    <property type="molecule type" value="Genomic_DNA"/>
</dbReference>
<evidence type="ECO:0000256" key="4">
    <source>
        <dbReference type="SAM" id="Phobius"/>
    </source>
</evidence>
<dbReference type="PANTHER" id="PTHR43792:SF8">
    <property type="entry name" value="[RIBOSOMAL PROTEIN US5]-ALANINE N-ACETYLTRANSFERASE"/>
    <property type="match status" value="1"/>
</dbReference>
<comment type="similarity">
    <text evidence="3">Belongs to the acetyltransferase family. RimJ subfamily.</text>
</comment>
<evidence type="ECO:0000256" key="3">
    <source>
        <dbReference type="ARBA" id="ARBA00038502"/>
    </source>
</evidence>
<proteinExistence type="inferred from homology"/>
<dbReference type="Proteomes" id="UP001207742">
    <property type="component" value="Unassembled WGS sequence"/>
</dbReference>
<evidence type="ECO:0000259" key="5">
    <source>
        <dbReference type="PROSITE" id="PS51186"/>
    </source>
</evidence>
<gene>
    <name evidence="6" type="ORF">OL497_15085</name>
</gene>
<feature type="domain" description="N-acetyltransferase" evidence="5">
    <location>
        <begin position="26"/>
        <end position="177"/>
    </location>
</feature>